<dbReference type="PANTHER" id="PTHR20914:SF8">
    <property type="entry name" value="GENE 12253-RELATED"/>
    <property type="match status" value="1"/>
</dbReference>
<organism evidence="4 5">
    <name type="scientific">Nyctereutes procyonoides</name>
    <name type="common">Raccoon dog</name>
    <name type="synonym">Canis procyonoides</name>
    <dbReference type="NCBI Taxonomy" id="34880"/>
    <lineage>
        <taxon>Eukaryota</taxon>
        <taxon>Metazoa</taxon>
        <taxon>Chordata</taxon>
        <taxon>Craniata</taxon>
        <taxon>Vertebrata</taxon>
        <taxon>Euteleostomi</taxon>
        <taxon>Mammalia</taxon>
        <taxon>Eutheria</taxon>
        <taxon>Laurasiatheria</taxon>
        <taxon>Carnivora</taxon>
        <taxon>Caniformia</taxon>
        <taxon>Canidae</taxon>
        <taxon>Nyctereutes</taxon>
    </lineage>
</organism>
<reference evidence="4" key="1">
    <citation type="submission" date="2020-12" db="EMBL/GenBank/DDBJ databases">
        <authorList>
            <consortium name="Molecular Ecology Group"/>
        </authorList>
    </citation>
    <scope>NUCLEOTIDE SEQUENCE</scope>
    <source>
        <strain evidence="4">TBG_1078</strain>
    </source>
</reference>
<sequence length="191" mass="21344">MLPSSALKSLLTTCVLTALVSSIVESYKCSSCSLNACSADLQTTCEASQSCFIYKQELRTSGKLLQYVEEKGCSSSKCVPRTFSATLGDNQTFRYNYQCCQEELCNQGDFQDKMILIKKSKAGGIEIPEFKLYYKAVIIKTVWSPTWDLIPGLQDRALGQRQATNPCATQGSRDEFILKNVSILWSLWCNH</sequence>
<dbReference type="Proteomes" id="UP000645828">
    <property type="component" value="Unassembled WGS sequence"/>
</dbReference>
<feature type="signal peptide" evidence="3">
    <location>
        <begin position="1"/>
        <end position="26"/>
    </location>
</feature>
<gene>
    <name evidence="4" type="ORF">NYPRO_LOCUS13299</name>
</gene>
<dbReference type="PANTHER" id="PTHR20914">
    <property type="entry name" value="LY6/PLAUR DOMAIN-CONTAINING PROTEIN 8"/>
    <property type="match status" value="1"/>
</dbReference>
<comment type="subcellular location">
    <subcellularLocation>
        <location evidence="1">Secreted</location>
    </subcellularLocation>
</comment>
<name>A0A811YSJ8_NYCPR</name>
<dbReference type="EMBL" id="CAJHUB010000749">
    <property type="protein sequence ID" value="CAD7680507.1"/>
    <property type="molecule type" value="Genomic_DNA"/>
</dbReference>
<dbReference type="AlphaFoldDB" id="A0A811YSJ8"/>
<feature type="chain" id="PRO_5032676552" evidence="3">
    <location>
        <begin position="27"/>
        <end position="191"/>
    </location>
</feature>
<dbReference type="SUPFAM" id="SSF57302">
    <property type="entry name" value="Snake toxin-like"/>
    <property type="match status" value="1"/>
</dbReference>
<evidence type="ECO:0000256" key="1">
    <source>
        <dbReference type="ARBA" id="ARBA00004613"/>
    </source>
</evidence>
<evidence type="ECO:0000256" key="3">
    <source>
        <dbReference type="SAM" id="SignalP"/>
    </source>
</evidence>
<dbReference type="InterPro" id="IPR045860">
    <property type="entry name" value="Snake_toxin-like_sf"/>
</dbReference>
<evidence type="ECO:0000313" key="5">
    <source>
        <dbReference type="Proteomes" id="UP000645828"/>
    </source>
</evidence>
<accession>A0A811YSJ8</accession>
<proteinExistence type="predicted"/>
<keyword evidence="2" id="KW-0964">Secreted</keyword>
<protein>
    <submittedName>
        <fullName evidence="4">(raccoon dog) hypothetical protein</fullName>
    </submittedName>
</protein>
<evidence type="ECO:0000256" key="2">
    <source>
        <dbReference type="ARBA" id="ARBA00022525"/>
    </source>
</evidence>
<dbReference type="GO" id="GO:0005576">
    <property type="term" value="C:extracellular region"/>
    <property type="evidence" value="ECO:0007669"/>
    <property type="project" value="UniProtKB-SubCell"/>
</dbReference>
<dbReference type="InterPro" id="IPR050918">
    <property type="entry name" value="CNF-like_PLA2_Inhibitor"/>
</dbReference>
<keyword evidence="5" id="KW-1185">Reference proteome</keyword>
<keyword evidence="3" id="KW-0732">Signal</keyword>
<evidence type="ECO:0000313" key="4">
    <source>
        <dbReference type="EMBL" id="CAD7680507.1"/>
    </source>
</evidence>
<comment type="caution">
    <text evidence="4">The sequence shown here is derived from an EMBL/GenBank/DDBJ whole genome shotgun (WGS) entry which is preliminary data.</text>
</comment>